<dbReference type="WBParaSite" id="nRc.2.0.1.t33375-RA">
    <property type="protein sequence ID" value="nRc.2.0.1.t33375-RA"/>
    <property type="gene ID" value="nRc.2.0.1.g33375"/>
</dbReference>
<dbReference type="GO" id="GO:0005634">
    <property type="term" value="C:nucleus"/>
    <property type="evidence" value="ECO:0007669"/>
    <property type="project" value="UniProtKB-SubCell"/>
</dbReference>
<proteinExistence type="predicted"/>
<dbReference type="PANTHER" id="PTHR23081:SF36">
    <property type="entry name" value="RNA POLYMERASE II SUBUNIT A C-TERMINAL DOMAIN PHOSPHATASE"/>
    <property type="match status" value="1"/>
</dbReference>
<evidence type="ECO:0000256" key="2">
    <source>
        <dbReference type="ARBA" id="ARBA00013081"/>
    </source>
</evidence>
<dbReference type="Proteomes" id="UP000887565">
    <property type="component" value="Unplaced"/>
</dbReference>
<dbReference type="SUPFAM" id="SSF52113">
    <property type="entry name" value="BRCT domain"/>
    <property type="match status" value="1"/>
</dbReference>
<dbReference type="InterPro" id="IPR001357">
    <property type="entry name" value="BRCT_dom"/>
</dbReference>
<evidence type="ECO:0000259" key="7">
    <source>
        <dbReference type="PROSITE" id="PS50172"/>
    </source>
</evidence>
<comment type="subcellular location">
    <subcellularLocation>
        <location evidence="1">Nucleus</location>
    </subcellularLocation>
</comment>
<evidence type="ECO:0000256" key="5">
    <source>
        <dbReference type="ARBA" id="ARBA00047761"/>
    </source>
</evidence>
<feature type="domain" description="BRCT" evidence="7">
    <location>
        <begin position="94"/>
        <end position="196"/>
    </location>
</feature>
<dbReference type="PROSITE" id="PS50172">
    <property type="entry name" value="BRCT"/>
    <property type="match status" value="1"/>
</dbReference>
<dbReference type="EC" id="3.1.3.16" evidence="2"/>
<keyword evidence="4" id="KW-0539">Nucleus</keyword>
<keyword evidence="3" id="KW-0378">Hydrolase</keyword>
<name>A0A915K3L4_ROMCU</name>
<organism evidence="8 9">
    <name type="scientific">Romanomermis culicivorax</name>
    <name type="common">Nematode worm</name>
    <dbReference type="NCBI Taxonomy" id="13658"/>
    <lineage>
        <taxon>Eukaryota</taxon>
        <taxon>Metazoa</taxon>
        <taxon>Ecdysozoa</taxon>
        <taxon>Nematoda</taxon>
        <taxon>Enoplea</taxon>
        <taxon>Dorylaimia</taxon>
        <taxon>Mermithida</taxon>
        <taxon>Mermithoidea</taxon>
        <taxon>Mermithidae</taxon>
        <taxon>Romanomermis</taxon>
    </lineage>
</organism>
<comment type="catalytic activity">
    <reaction evidence="6">
        <text>O-phospho-L-threonyl-[protein] + H2O = L-threonyl-[protein] + phosphate</text>
        <dbReference type="Rhea" id="RHEA:47004"/>
        <dbReference type="Rhea" id="RHEA-COMP:11060"/>
        <dbReference type="Rhea" id="RHEA-COMP:11605"/>
        <dbReference type="ChEBI" id="CHEBI:15377"/>
        <dbReference type="ChEBI" id="CHEBI:30013"/>
        <dbReference type="ChEBI" id="CHEBI:43474"/>
        <dbReference type="ChEBI" id="CHEBI:61977"/>
        <dbReference type="EC" id="3.1.3.16"/>
    </reaction>
</comment>
<dbReference type="InterPro" id="IPR036420">
    <property type="entry name" value="BRCT_dom_sf"/>
</dbReference>
<dbReference type="AlphaFoldDB" id="A0A915K3L4"/>
<keyword evidence="8" id="KW-1185">Reference proteome</keyword>
<evidence type="ECO:0000313" key="9">
    <source>
        <dbReference type="WBParaSite" id="nRc.2.0.1.t33375-RA"/>
    </source>
</evidence>
<evidence type="ECO:0000256" key="4">
    <source>
        <dbReference type="ARBA" id="ARBA00023242"/>
    </source>
</evidence>
<dbReference type="PANTHER" id="PTHR23081">
    <property type="entry name" value="RNA POLYMERASE II CTD PHOSPHATASE"/>
    <property type="match status" value="1"/>
</dbReference>
<accession>A0A915K3L4</accession>
<dbReference type="GO" id="GO:0008420">
    <property type="term" value="F:RNA polymerase II CTD heptapeptide repeat phosphatase activity"/>
    <property type="evidence" value="ECO:0007669"/>
    <property type="project" value="InterPro"/>
</dbReference>
<evidence type="ECO:0000256" key="6">
    <source>
        <dbReference type="ARBA" id="ARBA00048336"/>
    </source>
</evidence>
<comment type="catalytic activity">
    <reaction evidence="5">
        <text>O-phospho-L-seryl-[protein] + H2O = L-seryl-[protein] + phosphate</text>
        <dbReference type="Rhea" id="RHEA:20629"/>
        <dbReference type="Rhea" id="RHEA-COMP:9863"/>
        <dbReference type="Rhea" id="RHEA-COMP:11604"/>
        <dbReference type="ChEBI" id="CHEBI:15377"/>
        <dbReference type="ChEBI" id="CHEBI:29999"/>
        <dbReference type="ChEBI" id="CHEBI:43474"/>
        <dbReference type="ChEBI" id="CHEBI:83421"/>
        <dbReference type="EC" id="3.1.3.16"/>
    </reaction>
</comment>
<dbReference type="Gene3D" id="3.40.50.10190">
    <property type="entry name" value="BRCT domain"/>
    <property type="match status" value="1"/>
</dbReference>
<dbReference type="InterPro" id="IPR039189">
    <property type="entry name" value="Fcp1"/>
</dbReference>
<evidence type="ECO:0000313" key="8">
    <source>
        <dbReference type="Proteomes" id="UP000887565"/>
    </source>
</evidence>
<sequence>MVRVKPYKFFRHTGDINAPPGFEKRDDEPPENDLISKTKKARLSSYHEEMDDDYLLHLRDILSRLHAEWYKLYDQMKQGLSNQYPNTHQVVPYVRAQTLSGVRLTFSGLVPTQSQTLSHPLYELARRFGAQVSLDVVGEASQGRPAWPTTHLVANRQGTAKIREAQNWPRIEIVNRNWFFLSTERWIKQPEDAHRILDDQPGPSPPANWQMANGHLMKNVESFFLNAIFPHGDHMALIIDDRDDVWDFAQNMVRGSTPTETKKARLSSYHEEMDDDYLLHLRDILSRLHAEWYKLYDQMKQGLSNQYPNTHQCKIFNFF</sequence>
<evidence type="ECO:0000256" key="3">
    <source>
        <dbReference type="ARBA" id="ARBA00022801"/>
    </source>
</evidence>
<dbReference type="CDD" id="cd17729">
    <property type="entry name" value="BRCT_CTDP1"/>
    <property type="match status" value="1"/>
</dbReference>
<reference evidence="9" key="1">
    <citation type="submission" date="2022-11" db="UniProtKB">
        <authorList>
            <consortium name="WormBaseParasite"/>
        </authorList>
    </citation>
    <scope>IDENTIFICATION</scope>
</reference>
<evidence type="ECO:0000256" key="1">
    <source>
        <dbReference type="ARBA" id="ARBA00004123"/>
    </source>
</evidence>
<protein>
    <recommendedName>
        <fullName evidence="2">protein-serine/threonine phosphatase</fullName>
        <ecNumber evidence="2">3.1.3.16</ecNumber>
    </recommendedName>
</protein>